<evidence type="ECO:0000313" key="1">
    <source>
        <dbReference type="EMBL" id="KIO26976.1"/>
    </source>
</evidence>
<sequence length="161" mass="18507">MSASDRREPPRYFTQRTARHSICDEQLHSLKRQQRFFNTGMSSTTASGTRLNSAEPSDIEFLDSFFTDLSPILMGQMVNPELRGLHSAGCILSEALGYLDVHEEPPTSEQLELDSDPKDGTWVKDWDVQELLEWTLLEARAACLLEESHELQRLIERLERR</sequence>
<dbReference type="STRING" id="1051891.A0A0C3QJ12"/>
<name>A0A0C3QJ12_9AGAM</name>
<gene>
    <name evidence="1" type="ORF">M407DRAFT_7551</name>
</gene>
<reference evidence="2" key="2">
    <citation type="submission" date="2015-01" db="EMBL/GenBank/DDBJ databases">
        <title>Evolutionary Origins and Diversification of the Mycorrhizal Mutualists.</title>
        <authorList>
            <consortium name="DOE Joint Genome Institute"/>
            <consortium name="Mycorrhizal Genomics Consortium"/>
            <person name="Kohler A."/>
            <person name="Kuo A."/>
            <person name="Nagy L.G."/>
            <person name="Floudas D."/>
            <person name="Copeland A."/>
            <person name="Barry K.W."/>
            <person name="Cichocki N."/>
            <person name="Veneault-Fourrey C."/>
            <person name="LaButti K."/>
            <person name="Lindquist E.A."/>
            <person name="Lipzen A."/>
            <person name="Lundell T."/>
            <person name="Morin E."/>
            <person name="Murat C."/>
            <person name="Riley R."/>
            <person name="Ohm R."/>
            <person name="Sun H."/>
            <person name="Tunlid A."/>
            <person name="Henrissat B."/>
            <person name="Grigoriev I.V."/>
            <person name="Hibbett D.S."/>
            <person name="Martin F."/>
        </authorList>
    </citation>
    <scope>NUCLEOTIDE SEQUENCE [LARGE SCALE GENOMIC DNA]</scope>
    <source>
        <strain evidence="2">MUT 4182</strain>
    </source>
</reference>
<accession>A0A0C3QJ12</accession>
<dbReference type="AlphaFoldDB" id="A0A0C3QJ12"/>
<keyword evidence="2" id="KW-1185">Reference proteome</keyword>
<protein>
    <submittedName>
        <fullName evidence="1">Uncharacterized protein</fullName>
    </submittedName>
</protein>
<dbReference type="HOGENOM" id="CLU_139327_0_0_1"/>
<dbReference type="EMBL" id="KN823016">
    <property type="protein sequence ID" value="KIO26976.1"/>
    <property type="molecule type" value="Genomic_DNA"/>
</dbReference>
<evidence type="ECO:0000313" key="2">
    <source>
        <dbReference type="Proteomes" id="UP000054248"/>
    </source>
</evidence>
<dbReference type="Proteomes" id="UP000054248">
    <property type="component" value="Unassembled WGS sequence"/>
</dbReference>
<organism evidence="1 2">
    <name type="scientific">Tulasnella calospora MUT 4182</name>
    <dbReference type="NCBI Taxonomy" id="1051891"/>
    <lineage>
        <taxon>Eukaryota</taxon>
        <taxon>Fungi</taxon>
        <taxon>Dikarya</taxon>
        <taxon>Basidiomycota</taxon>
        <taxon>Agaricomycotina</taxon>
        <taxon>Agaricomycetes</taxon>
        <taxon>Cantharellales</taxon>
        <taxon>Tulasnellaceae</taxon>
        <taxon>Tulasnella</taxon>
    </lineage>
</organism>
<reference evidence="1 2" key="1">
    <citation type="submission" date="2014-04" db="EMBL/GenBank/DDBJ databases">
        <authorList>
            <consortium name="DOE Joint Genome Institute"/>
            <person name="Kuo A."/>
            <person name="Girlanda M."/>
            <person name="Perotto S."/>
            <person name="Kohler A."/>
            <person name="Nagy L.G."/>
            <person name="Floudas D."/>
            <person name="Copeland A."/>
            <person name="Barry K.W."/>
            <person name="Cichocki N."/>
            <person name="Veneault-Fourrey C."/>
            <person name="LaButti K."/>
            <person name="Lindquist E.A."/>
            <person name="Lipzen A."/>
            <person name="Lundell T."/>
            <person name="Morin E."/>
            <person name="Murat C."/>
            <person name="Sun H."/>
            <person name="Tunlid A."/>
            <person name="Henrissat B."/>
            <person name="Grigoriev I.V."/>
            <person name="Hibbett D.S."/>
            <person name="Martin F."/>
            <person name="Nordberg H.P."/>
            <person name="Cantor M.N."/>
            <person name="Hua S.X."/>
        </authorList>
    </citation>
    <scope>NUCLEOTIDE SEQUENCE [LARGE SCALE GENOMIC DNA]</scope>
    <source>
        <strain evidence="1 2">MUT 4182</strain>
    </source>
</reference>
<proteinExistence type="predicted"/>